<dbReference type="SUPFAM" id="SSF46785">
    <property type="entry name" value="Winged helix' DNA-binding domain"/>
    <property type="match status" value="1"/>
</dbReference>
<evidence type="ECO:0000256" key="3">
    <source>
        <dbReference type="ARBA" id="ARBA00023125"/>
    </source>
</evidence>
<evidence type="ECO:0000256" key="2">
    <source>
        <dbReference type="ARBA" id="ARBA00023015"/>
    </source>
</evidence>
<name>A0A1W6ZPG8_9HYPH</name>
<dbReference type="InterPro" id="IPR036390">
    <property type="entry name" value="WH_DNA-bd_sf"/>
</dbReference>
<accession>A0A1W6ZPG8</accession>
<keyword evidence="4" id="KW-0804">Transcription</keyword>
<keyword evidence="2" id="KW-0805">Transcription regulation</keyword>
<dbReference type="PANTHER" id="PTHR30126">
    <property type="entry name" value="HTH-TYPE TRANSCRIPTIONAL REGULATOR"/>
    <property type="match status" value="1"/>
</dbReference>
<dbReference type="InterPro" id="IPR000847">
    <property type="entry name" value="LysR_HTH_N"/>
</dbReference>
<dbReference type="RefSeq" id="WP_086087707.1">
    <property type="nucleotide sequence ID" value="NZ_CP021112.1"/>
</dbReference>
<dbReference type="Gene3D" id="3.40.190.10">
    <property type="entry name" value="Periplasmic binding protein-like II"/>
    <property type="match status" value="2"/>
</dbReference>
<dbReference type="Proteomes" id="UP000194137">
    <property type="component" value="Chromosome"/>
</dbReference>
<evidence type="ECO:0000256" key="4">
    <source>
        <dbReference type="ARBA" id="ARBA00023163"/>
    </source>
</evidence>
<dbReference type="Gene3D" id="1.10.10.10">
    <property type="entry name" value="Winged helix-like DNA-binding domain superfamily/Winged helix DNA-binding domain"/>
    <property type="match status" value="1"/>
</dbReference>
<proteinExistence type="inferred from homology"/>
<dbReference type="GO" id="GO:0000976">
    <property type="term" value="F:transcription cis-regulatory region binding"/>
    <property type="evidence" value="ECO:0007669"/>
    <property type="project" value="TreeGrafter"/>
</dbReference>
<dbReference type="InterPro" id="IPR036388">
    <property type="entry name" value="WH-like_DNA-bd_sf"/>
</dbReference>
<dbReference type="PRINTS" id="PR00039">
    <property type="entry name" value="HTHLYSR"/>
</dbReference>
<dbReference type="PANTHER" id="PTHR30126:SF2">
    <property type="entry name" value="HTH-TYPE TRANSCRIPTIONAL REGULATOR YJIE"/>
    <property type="match status" value="1"/>
</dbReference>
<dbReference type="InterPro" id="IPR005119">
    <property type="entry name" value="LysR_subst-bd"/>
</dbReference>
<dbReference type="STRING" id="1235591.CAK95_09545"/>
<sequence length="308" mass="34201">MELAWLEDFLALAECLNFSRAAERRNMTQPAFSRRVRAFELWIGVPLFDRSSHRIALTAAGAQFRPVAQDVLRRLYQARQEALEAQSLASSLRFVSTFALSLTFFPAWMRKLEETMALGPVELIADNMQACEKVMLSGQAQFLLCHYHPAASHKLDPQDFLSTPLGQDILMPLTVASSDGAPQFSLPGTPNAPVPHLAYSERSGIGRILASVRAKEAPPVWLKPVFTSHLAIALKTMASDGRGVGWIPASLAADDLAPKGRLVPAGDERWNIAIEIRLFRPRARQSERAENFWAALTRKRGFEPLKAK</sequence>
<protein>
    <submittedName>
        <fullName evidence="5">LysR family transcriptional regulator</fullName>
    </submittedName>
</protein>
<evidence type="ECO:0000313" key="6">
    <source>
        <dbReference type="Proteomes" id="UP000194137"/>
    </source>
</evidence>
<dbReference type="Pfam" id="PF00126">
    <property type="entry name" value="HTH_1"/>
    <property type="match status" value="1"/>
</dbReference>
<evidence type="ECO:0000256" key="1">
    <source>
        <dbReference type="ARBA" id="ARBA00009437"/>
    </source>
</evidence>
<evidence type="ECO:0000313" key="5">
    <source>
        <dbReference type="EMBL" id="ARP99298.1"/>
    </source>
</evidence>
<dbReference type="Pfam" id="PF03466">
    <property type="entry name" value="LysR_substrate"/>
    <property type="match status" value="1"/>
</dbReference>
<dbReference type="PROSITE" id="PS50931">
    <property type="entry name" value="HTH_LYSR"/>
    <property type="match status" value="1"/>
</dbReference>
<comment type="similarity">
    <text evidence="1">Belongs to the LysR transcriptional regulatory family.</text>
</comment>
<dbReference type="EMBL" id="CP021112">
    <property type="protein sequence ID" value="ARP99298.1"/>
    <property type="molecule type" value="Genomic_DNA"/>
</dbReference>
<reference evidence="5 6" key="1">
    <citation type="submission" date="2017-05" db="EMBL/GenBank/DDBJ databases">
        <title>Full genome sequence of Pseudorhodoplanes sinuspersici.</title>
        <authorList>
            <person name="Dastgheib S.M.M."/>
            <person name="Shavandi M."/>
            <person name="Tirandaz H."/>
        </authorList>
    </citation>
    <scope>NUCLEOTIDE SEQUENCE [LARGE SCALE GENOMIC DNA]</scope>
    <source>
        <strain evidence="5 6">RIPI110</strain>
    </source>
</reference>
<dbReference type="GO" id="GO:0003700">
    <property type="term" value="F:DNA-binding transcription factor activity"/>
    <property type="evidence" value="ECO:0007669"/>
    <property type="project" value="InterPro"/>
</dbReference>
<dbReference type="OrthoDB" id="528082at2"/>
<dbReference type="AlphaFoldDB" id="A0A1W6ZPG8"/>
<organism evidence="5 6">
    <name type="scientific">Pseudorhodoplanes sinuspersici</name>
    <dbReference type="NCBI Taxonomy" id="1235591"/>
    <lineage>
        <taxon>Bacteria</taxon>
        <taxon>Pseudomonadati</taxon>
        <taxon>Pseudomonadota</taxon>
        <taxon>Alphaproteobacteria</taxon>
        <taxon>Hyphomicrobiales</taxon>
        <taxon>Pseudorhodoplanes</taxon>
    </lineage>
</organism>
<keyword evidence="6" id="KW-1185">Reference proteome</keyword>
<dbReference type="SUPFAM" id="SSF53850">
    <property type="entry name" value="Periplasmic binding protein-like II"/>
    <property type="match status" value="1"/>
</dbReference>
<keyword evidence="3" id="KW-0238">DNA-binding</keyword>
<gene>
    <name evidence="5" type="ORF">CAK95_09545</name>
</gene>
<dbReference type="KEGG" id="psin:CAK95_09545"/>